<dbReference type="EMBL" id="QTSX02003999">
    <property type="protein sequence ID" value="KAJ9067551.1"/>
    <property type="molecule type" value="Genomic_DNA"/>
</dbReference>
<organism evidence="1 2">
    <name type="scientific">Entomophthora muscae</name>
    <dbReference type="NCBI Taxonomy" id="34485"/>
    <lineage>
        <taxon>Eukaryota</taxon>
        <taxon>Fungi</taxon>
        <taxon>Fungi incertae sedis</taxon>
        <taxon>Zoopagomycota</taxon>
        <taxon>Entomophthoromycotina</taxon>
        <taxon>Entomophthoromycetes</taxon>
        <taxon>Entomophthorales</taxon>
        <taxon>Entomophthoraceae</taxon>
        <taxon>Entomophthora</taxon>
    </lineage>
</organism>
<proteinExistence type="predicted"/>
<evidence type="ECO:0000313" key="2">
    <source>
        <dbReference type="Proteomes" id="UP001165960"/>
    </source>
</evidence>
<reference evidence="1" key="1">
    <citation type="submission" date="2022-04" db="EMBL/GenBank/DDBJ databases">
        <title>Genome of the entomopathogenic fungus Entomophthora muscae.</title>
        <authorList>
            <person name="Elya C."/>
            <person name="Lovett B.R."/>
            <person name="Lee E."/>
            <person name="Macias A.M."/>
            <person name="Hajek A.E."/>
            <person name="De Bivort B.L."/>
            <person name="Kasson M.T."/>
            <person name="De Fine Licht H.H."/>
            <person name="Stajich J.E."/>
        </authorList>
    </citation>
    <scope>NUCLEOTIDE SEQUENCE</scope>
    <source>
        <strain evidence="1">Berkeley</strain>
    </source>
</reference>
<evidence type="ECO:0000313" key="1">
    <source>
        <dbReference type="EMBL" id="KAJ9067551.1"/>
    </source>
</evidence>
<accession>A0ACC2SZD7</accession>
<gene>
    <name evidence="1" type="ORF">DSO57_1038075</name>
</gene>
<sequence length="108" mass="11888">MASTLQIPEISSSRRSSLSSSSDGLRTNKNVSFNGVVKLRTFQASRGLSLLTEESFELVACLDVPVKDISKLVPYKKPKGRSRYLSAALRKLFSRKSPKKRTAVITLG</sequence>
<keyword evidence="2" id="KW-1185">Reference proteome</keyword>
<protein>
    <submittedName>
        <fullName evidence="1">Uncharacterized protein</fullName>
    </submittedName>
</protein>
<comment type="caution">
    <text evidence="1">The sequence shown here is derived from an EMBL/GenBank/DDBJ whole genome shotgun (WGS) entry which is preliminary data.</text>
</comment>
<name>A0ACC2SZD7_9FUNG</name>
<dbReference type="Proteomes" id="UP001165960">
    <property type="component" value="Unassembled WGS sequence"/>
</dbReference>